<evidence type="ECO:0000313" key="3">
    <source>
        <dbReference type="Proteomes" id="UP001175271"/>
    </source>
</evidence>
<name>A0AA39LL10_9BILA</name>
<evidence type="ECO:0000256" key="1">
    <source>
        <dbReference type="SAM" id="SignalP"/>
    </source>
</evidence>
<gene>
    <name evidence="2" type="ORF">QR680_015676</name>
</gene>
<feature type="chain" id="PRO_5041471338" evidence="1">
    <location>
        <begin position="32"/>
        <end position="133"/>
    </location>
</feature>
<dbReference type="Proteomes" id="UP001175271">
    <property type="component" value="Unassembled WGS sequence"/>
</dbReference>
<sequence>MSPSRSHHFQLIIFTALYALLAFSQTTPGHGNCITAPDVIAVDTQNMTIFFRDSKTFLQTHPGKQAQDWNPYLIAIQNQILLNGNLNTTTKIHRTAAVISSYVGDDLFRAFYLYAIRLDNWGDYHDLQRCGGF</sequence>
<dbReference type="AlphaFoldDB" id="A0AA39LL10"/>
<protein>
    <submittedName>
        <fullName evidence="2">Uncharacterized protein</fullName>
    </submittedName>
</protein>
<feature type="signal peptide" evidence="1">
    <location>
        <begin position="1"/>
        <end position="31"/>
    </location>
</feature>
<organism evidence="2 3">
    <name type="scientific">Steinernema hermaphroditum</name>
    <dbReference type="NCBI Taxonomy" id="289476"/>
    <lineage>
        <taxon>Eukaryota</taxon>
        <taxon>Metazoa</taxon>
        <taxon>Ecdysozoa</taxon>
        <taxon>Nematoda</taxon>
        <taxon>Chromadorea</taxon>
        <taxon>Rhabditida</taxon>
        <taxon>Tylenchina</taxon>
        <taxon>Panagrolaimomorpha</taxon>
        <taxon>Strongyloidoidea</taxon>
        <taxon>Steinernematidae</taxon>
        <taxon>Steinernema</taxon>
    </lineage>
</organism>
<dbReference type="EMBL" id="JAUCMV010000004">
    <property type="protein sequence ID" value="KAK0401267.1"/>
    <property type="molecule type" value="Genomic_DNA"/>
</dbReference>
<comment type="caution">
    <text evidence="2">The sequence shown here is derived from an EMBL/GenBank/DDBJ whole genome shotgun (WGS) entry which is preliminary data.</text>
</comment>
<proteinExistence type="predicted"/>
<accession>A0AA39LL10</accession>
<evidence type="ECO:0000313" key="2">
    <source>
        <dbReference type="EMBL" id="KAK0401267.1"/>
    </source>
</evidence>
<reference evidence="2" key="1">
    <citation type="submission" date="2023-06" db="EMBL/GenBank/DDBJ databases">
        <title>Genomic analysis of the entomopathogenic nematode Steinernema hermaphroditum.</title>
        <authorList>
            <person name="Schwarz E.M."/>
            <person name="Heppert J.K."/>
            <person name="Baniya A."/>
            <person name="Schwartz H.T."/>
            <person name="Tan C.-H."/>
            <person name="Antoshechkin I."/>
            <person name="Sternberg P.W."/>
            <person name="Goodrich-Blair H."/>
            <person name="Dillman A.R."/>
        </authorList>
    </citation>
    <scope>NUCLEOTIDE SEQUENCE</scope>
    <source>
        <strain evidence="2">PS9179</strain>
        <tissue evidence="2">Whole animal</tissue>
    </source>
</reference>
<keyword evidence="1" id="KW-0732">Signal</keyword>
<keyword evidence="3" id="KW-1185">Reference proteome</keyword>